<proteinExistence type="predicted"/>
<dbReference type="SUPFAM" id="SSF52047">
    <property type="entry name" value="RNI-like"/>
    <property type="match status" value="1"/>
</dbReference>
<evidence type="ECO:0000256" key="2">
    <source>
        <dbReference type="SAM" id="MobiDB-lite"/>
    </source>
</evidence>
<protein>
    <submittedName>
        <fullName evidence="3">Uncharacterized protein</fullName>
    </submittedName>
</protein>
<dbReference type="Proteomes" id="UP000491181">
    <property type="component" value="Unassembled WGS sequence"/>
</dbReference>
<feature type="compositionally biased region" description="Polar residues" evidence="2">
    <location>
        <begin position="2394"/>
        <end position="2403"/>
    </location>
</feature>
<dbReference type="EMBL" id="BLLS01000002">
    <property type="protein sequence ID" value="GFH84780.1"/>
    <property type="molecule type" value="Genomic_DNA"/>
</dbReference>
<dbReference type="InterPro" id="IPR032675">
    <property type="entry name" value="LRR_dom_sf"/>
</dbReference>
<keyword evidence="1" id="KW-0175">Coiled coil</keyword>
<evidence type="ECO:0000313" key="4">
    <source>
        <dbReference type="Proteomes" id="UP000491181"/>
    </source>
</evidence>
<organism evidence="3 4">
    <name type="scientific">Bacteroides acidifaciens</name>
    <dbReference type="NCBI Taxonomy" id="85831"/>
    <lineage>
        <taxon>Bacteria</taxon>
        <taxon>Pseudomonadati</taxon>
        <taxon>Bacteroidota</taxon>
        <taxon>Bacteroidia</taxon>
        <taxon>Bacteroidales</taxon>
        <taxon>Bacteroidaceae</taxon>
        <taxon>Bacteroides</taxon>
    </lineage>
</organism>
<gene>
    <name evidence="3" type="ORF">IMSAGC001_00175</name>
</gene>
<accession>A0A7I9ZY59</accession>
<sequence length="2650" mass="292046">MSYESKQIDGDISVGRNAAVGGDMTVQGRTHLKGNVKVDGWLEAKNIKAASKGLFTTIEKLKAAYPFPHDGWWALVGVSLPAPIYIADGGEWVPTGQSGGNPTIDSGQYNEAVEKLQKDITAIQDDITDIEARNKAQDTNLTTLGDSVNSLQDQVNTAKDTANKANNKANEVGNQLNAFKGTKGENNGIAPLDEQGKVPSQYLPAYVDDVVEFSDIVTGITIETGTIDRSSTDEGCNVFYDKERGYFVLGYVPVIGEQGQTPAYYGNWRDADNFGTPVTDGCIPHSGKVFLCKEDGKSYRWSGTQLTSIGSDLALGHTSSTAFPGNEGLALQEQMVQAKEDIIDNENNLASHYKQIVARSVINVNRLFGLSEKKITFSVALDRCSTSEYAEALQIPGVVLTFLTESGWVSKQWTNTDDWDKEGNWTDFGTGGGGSVGNTINVNVLCGDKEYTLGEAIQAVIDLEKERGFPYLKSGIVLTFKTSESDKNGAPVWLAYQFTRDINDINPDDLKPWVAFGGGGNNVETSDKPEEGGKDALSTGGAYAMQEKAIGGFDEESDEDYIYYKATNLNGGQIEDVVLKIPKNGGGGGSSEDSTLSIYFEEAAPIVAFGSDIKINVALRSVSYPDGNEVLGVIRNVTIIDASTGLVLYSEDMNTVGSASATDYKFELDFTGYFSSASSKSFFVQATDSDGNTKKKAITVMAVDITVEQPMALNYTSDSVLTVGGPAKNIGQFYKFPNNTSSILATVEMFYNGEWRKLGEATVSDSYTKSISVNPNDVFGGGERLLHGAYPVRIYGTENKSGVKGNTIYSAIMCVDESSNTPIVAIRFNDKNNGSLRLYDNLSVEVAAYTPGKTETHIDVFYDEENVTSVEAMIAETIAVNKQISGYKTDGSQSITVHAESGSVSTNEIEVIVKGSAIDVAIKEGALFGYDFSARSNSESDHTIINNGVEMEVKGANWSSNGFIDYLKERSLRIAENVTAEILDYRPFGNASIESTSGCAFQFAFATKNIKEADAKLIECYDPDSGAGFYVCGNKAAIYCKTGQPALVERSFRCGEKITMAVVVEPSTIYVSRGGSNYSCMKLYLNGEEVGCIGYISNSGAILNSKTVTFDGTEGDLYLYYVLAYNSYYEWAQAFRNYLCKLTDTTAMVKEYEAENVLDTQNRPTIEALSVKGIPYYVVVADQQTFDTFDGDIDTSKKFQCTLFYYHPTMPWRSFKAVNVQWRRQGTTSAKRPIKNDRFYLQKNDGWEVTPIYPDYDNEDALVSYNLMKIGYVRVGENTIPVKIITVKVDYSDSSGANDCGVCDLMNATYRALGNNYLTPVQRSFDGTWTKGDIALKGLAMNHSTANHPIAAFRATQDSLTDAWFHAKGNWKEDKGEQVALGFMNTPGYNLGCVNYGDFVEYFGKEGETLDQIEVRFKNDSTTDKSKLYLLSLYCGQDYRFMAYESGAWTRQGGEMKQVDGKWQITGKVLNPVSGYELLSYDGFNWWQGVGSVADMMEPTTAEASWVTKLKLGQETYPMWTRYFECMIDDDQLQIDLAMGRKVPFDLYQMLKFCDSCDYAKEELDGKWQQVWKEQMWKYVNPYSLVSYYLFTDYLAAVDQQAKNMQPMFFLEDGCSVKDGVYSGANGMEARRMYLNKVYDCDTCNGKDNDGGKTIHPETDPGDLTNSAYAGRGSVLWNDIRGQQTMDVDQNGNTITLQGIADTMRSLPDTLGIGSGSFSPKGAMHYFVTERLEKWPKVVSSFDGERKYINYTGYSDLYFYALQGLGLTDLPAFIEQRWRIRDGYYRCGDFKAEDGYIGGRIGAKDGAVIRFKAAKSGYFGIGNDSGNITEGIFLKAGEDGVFSNFQHGENIMLYIYQADRMSMLDLSEISIDPQFGNTLSKMALLQELYIGSETHGDWTMSPGNTGYMSNLDLGDMPFLTKLDVRNTEVTTINAFKCPRIVSVYADNTSLSVMTLAETSPIDTLTLPETMTELVLNNLPNLTYPGGLTLGGVDKVTKIFVNECPYVDAMTLLEQIVNASALKTVRIPDVNATASVELLRSIKENGAIGLDANGNAYDERGQCSGITGRWILSELVETSEIDTLSAYFPQLELHNSQFSIVKISDVVENDSCEKYSNPENNTGADYGSTYIPSGHILAIKKGCHAYKCSFNTKKNQMEGVQLSDADFNYLNDGSSFDVADTAGEGFDIFWHAPHYWYKGVNDYKNQVKYFIPSVTESEPISTALHSSKLMLSELLYKENTGVYANDAVVGEIMGEDVIATASNTNSYKMDVKGMKQVRWPGLNHARLGGVFTDENNRVLGTFIMSVSHTYFDFSIGDYVFCDIPNGTKWFYFTSFRDIGDIECLAVDSESIEAIEPEWMEHTVGDNDSLVGVYPITVDGLKMPRSLSGEVRSKKGNGTSTTSNEWKYDSDGNPIEMPIATLNYTAKDFQNISRLRGAGYQLQDYEQHKEISNLWWALSGTTNEQSVVGNGGHDTVLNKQDSIGMADSNYAGNSLNSILGLKHYVGCDSEWMDYIAFNVPSYEIFYKGRCIDTDSSYPTDYTAHIYDPIKKVERTVKTVDSANGHCVARVVHGAKCDVLPSRVHNADTSRYVTHYAAGFWMSGSKGRCVLRSGYYSNAHSGLAYASASYASSSSNASYGARLAFRGKFVIIE</sequence>
<dbReference type="Gene3D" id="3.80.10.10">
    <property type="entry name" value="Ribonuclease Inhibitor"/>
    <property type="match status" value="1"/>
</dbReference>
<name>A0A7I9ZY59_9BACE</name>
<reference evidence="3 4" key="1">
    <citation type="journal article" date="2020" name="Microbiome">
        <title>Single-cell genomics of uncultured bacteria reveals dietary fiber responders in the mouse gut microbiota.</title>
        <authorList>
            <person name="Chijiiwa R."/>
            <person name="Hosokawa M."/>
            <person name="Kogawa M."/>
            <person name="Nishikawa Y."/>
            <person name="Ide K."/>
            <person name="Sakanashi C."/>
            <person name="Takahashi K."/>
            <person name="Takeyama H."/>
        </authorList>
    </citation>
    <scope>NUCLEOTIDE SEQUENCE [LARGE SCALE GENOMIC DNA]</scope>
    <source>
        <strain evidence="3">IMSAGC_001</strain>
    </source>
</reference>
<evidence type="ECO:0000313" key="3">
    <source>
        <dbReference type="EMBL" id="GFH84780.1"/>
    </source>
</evidence>
<evidence type="ECO:0000256" key="1">
    <source>
        <dbReference type="SAM" id="Coils"/>
    </source>
</evidence>
<feature type="region of interest" description="Disordered" evidence="2">
    <location>
        <begin position="2387"/>
        <end position="2407"/>
    </location>
</feature>
<feature type="coiled-coil region" evidence="1">
    <location>
        <begin position="113"/>
        <end position="175"/>
    </location>
</feature>
<comment type="caution">
    <text evidence="3">The sequence shown here is derived from an EMBL/GenBank/DDBJ whole genome shotgun (WGS) entry which is preliminary data.</text>
</comment>